<feature type="transmembrane region" description="Helical" evidence="2">
    <location>
        <begin position="252"/>
        <end position="272"/>
    </location>
</feature>
<feature type="transmembrane region" description="Helical" evidence="2">
    <location>
        <begin position="284"/>
        <end position="301"/>
    </location>
</feature>
<comment type="caution">
    <text evidence="3">The sequence shown here is derived from an EMBL/GenBank/DDBJ whole genome shotgun (WGS) entry which is preliminary data.</text>
</comment>
<dbReference type="InterPro" id="IPR040416">
    <property type="entry name" value="TMEM181"/>
</dbReference>
<name>A0A1J4L0B2_9EUKA</name>
<keyword evidence="2" id="KW-0812">Transmembrane</keyword>
<feature type="region of interest" description="Disordered" evidence="1">
    <location>
        <begin position="408"/>
        <end position="451"/>
    </location>
</feature>
<feature type="transmembrane region" description="Helical" evidence="2">
    <location>
        <begin position="33"/>
        <end position="54"/>
    </location>
</feature>
<proteinExistence type="predicted"/>
<dbReference type="GeneID" id="94831581"/>
<dbReference type="GO" id="GO:0015643">
    <property type="term" value="F:toxic substance binding"/>
    <property type="evidence" value="ECO:0007669"/>
    <property type="project" value="InterPro"/>
</dbReference>
<dbReference type="RefSeq" id="XP_068370079.1">
    <property type="nucleotide sequence ID" value="XM_068496877.1"/>
</dbReference>
<dbReference type="PANTHER" id="PTHR31918">
    <property type="entry name" value="TRANSMEMBRANE PROTEIN 181"/>
    <property type="match status" value="1"/>
</dbReference>
<gene>
    <name evidence="3" type="ORF">TRFO_12832</name>
</gene>
<keyword evidence="2" id="KW-0472">Membrane</keyword>
<evidence type="ECO:0000256" key="2">
    <source>
        <dbReference type="SAM" id="Phobius"/>
    </source>
</evidence>
<feature type="transmembrane region" description="Helical" evidence="2">
    <location>
        <begin position="189"/>
        <end position="206"/>
    </location>
</feature>
<keyword evidence="4" id="KW-1185">Reference proteome</keyword>
<sequence>MNQFQDLKRVEIQDDIAAKENSIFADDTSICRIVSTFLVFVLYFLVIIIVSFFGPNHLEKIESNLNFPKNDENTQLDLFSSTISQLSSLNQKLRISAFYPNLTSLEDKTKDLLLNLTLSFYSQHRKIDKLTSAFSIEPDQQAPLFHTSLIDFDRLEFNASIHSSFTESHNLSLTYEFVPADATFFQMKIRIVLSAVSLAVLIYSLVSGVKQKSIAQLFTIFLHVAAIFYFNPFHAFYYYYPSQFVIVIDYVFRNFGLTYFYFYCQVIFQLLASDGKINKISLSIQVFISIIFFIYCIYNGLNDVIISDPTFLPPDHYVKTLKSFFSEALFFVPVAVSIIASIFSIGENYLQRVVIFATSIALVCFAYGDFVLMNVLNGFLKNTATEWAISRAAVSVLALMMEFWGSEDGGESVEGSVSASYTNADNMMPDEDNALGLEEDEAQIPKQASKA</sequence>
<evidence type="ECO:0000256" key="1">
    <source>
        <dbReference type="SAM" id="MobiDB-lite"/>
    </source>
</evidence>
<dbReference type="VEuPathDB" id="TrichDB:TRFO_12832"/>
<reference evidence="3" key="1">
    <citation type="submission" date="2016-10" db="EMBL/GenBank/DDBJ databases">
        <authorList>
            <person name="Benchimol M."/>
            <person name="Almeida L.G."/>
            <person name="Vasconcelos A.T."/>
            <person name="Perreira-Neves A."/>
            <person name="Rosa I.A."/>
            <person name="Tasca T."/>
            <person name="Bogo M.R."/>
            <person name="de Souza W."/>
        </authorList>
    </citation>
    <scope>NUCLEOTIDE SEQUENCE [LARGE SCALE GENOMIC DNA]</scope>
    <source>
        <strain evidence="3">K</strain>
    </source>
</reference>
<dbReference type="EMBL" id="MLAK01000057">
    <property type="protein sequence ID" value="OHT16943.1"/>
    <property type="molecule type" value="Genomic_DNA"/>
</dbReference>
<feature type="transmembrane region" description="Helical" evidence="2">
    <location>
        <begin position="218"/>
        <end position="240"/>
    </location>
</feature>
<protein>
    <submittedName>
        <fullName evidence="3">Uncharacterized protein</fullName>
    </submittedName>
</protein>
<evidence type="ECO:0000313" key="3">
    <source>
        <dbReference type="EMBL" id="OHT16943.1"/>
    </source>
</evidence>
<feature type="transmembrane region" description="Helical" evidence="2">
    <location>
        <begin position="353"/>
        <end position="376"/>
    </location>
</feature>
<accession>A0A1J4L0B2</accession>
<keyword evidence="2" id="KW-1133">Transmembrane helix</keyword>
<feature type="transmembrane region" description="Helical" evidence="2">
    <location>
        <begin position="321"/>
        <end position="346"/>
    </location>
</feature>
<dbReference type="PANTHER" id="PTHR31918:SF1">
    <property type="entry name" value="TRANSMEMBRANE PROTEIN 181"/>
    <property type="match status" value="1"/>
</dbReference>
<evidence type="ECO:0000313" key="4">
    <source>
        <dbReference type="Proteomes" id="UP000179807"/>
    </source>
</evidence>
<feature type="compositionally biased region" description="Acidic residues" evidence="1">
    <location>
        <begin position="428"/>
        <end position="442"/>
    </location>
</feature>
<organism evidence="3 4">
    <name type="scientific">Tritrichomonas foetus</name>
    <dbReference type="NCBI Taxonomy" id="1144522"/>
    <lineage>
        <taxon>Eukaryota</taxon>
        <taxon>Metamonada</taxon>
        <taxon>Parabasalia</taxon>
        <taxon>Tritrichomonadida</taxon>
        <taxon>Tritrichomonadidae</taxon>
        <taxon>Tritrichomonas</taxon>
    </lineage>
</organism>
<dbReference type="Proteomes" id="UP000179807">
    <property type="component" value="Unassembled WGS sequence"/>
</dbReference>
<dbReference type="AlphaFoldDB" id="A0A1J4L0B2"/>